<keyword evidence="1" id="KW-0812">Transmembrane</keyword>
<keyword evidence="1" id="KW-0472">Membrane</keyword>
<gene>
    <name evidence="3" type="ORF">A3J78_02155</name>
</gene>
<sequence>MAVPVGKPNVQNLLIGAGVILLVIAGFFYFRSRDVAEPTTLSPEEIIVQEEGAVKRTGELVEALSEEEVKVLKQETESVLSSAGETTALKTVAEIRASGQAKRAFSDGKFYFKLDAEGLILPEKGYFYEGWLKKGDDYLSVGRLEVGEGGQGSLFYTVSSDKSDYAAVLVTLEPENGDPSPASTILEGDF</sequence>
<organism evidence="3 4">
    <name type="scientific">Candidatus Beckwithbacteria bacterium RBG_13_35_6</name>
    <dbReference type="NCBI Taxonomy" id="1797456"/>
    <lineage>
        <taxon>Bacteria</taxon>
        <taxon>Candidatus Beckwithiibacteriota</taxon>
    </lineage>
</organism>
<protein>
    <recommendedName>
        <fullName evidence="2">Anti-sigma K factor RskA C-terminal domain-containing protein</fullName>
    </recommendedName>
</protein>
<evidence type="ECO:0000313" key="3">
    <source>
        <dbReference type="EMBL" id="OGD52800.1"/>
    </source>
</evidence>
<dbReference type="GO" id="GO:0005886">
    <property type="term" value="C:plasma membrane"/>
    <property type="evidence" value="ECO:0007669"/>
    <property type="project" value="InterPro"/>
</dbReference>
<dbReference type="EMBL" id="MEZJ01000047">
    <property type="protein sequence ID" value="OGD52800.1"/>
    <property type="molecule type" value="Genomic_DNA"/>
</dbReference>
<keyword evidence="1" id="KW-1133">Transmembrane helix</keyword>
<feature type="domain" description="Anti-sigma K factor RskA C-terminal" evidence="2">
    <location>
        <begin position="55"/>
        <end position="182"/>
    </location>
</feature>
<evidence type="ECO:0000256" key="1">
    <source>
        <dbReference type="SAM" id="Phobius"/>
    </source>
</evidence>
<reference evidence="3 4" key="1">
    <citation type="journal article" date="2016" name="Nat. Commun.">
        <title>Thousands of microbial genomes shed light on interconnected biogeochemical processes in an aquifer system.</title>
        <authorList>
            <person name="Anantharaman K."/>
            <person name="Brown C.T."/>
            <person name="Hug L.A."/>
            <person name="Sharon I."/>
            <person name="Castelle C.J."/>
            <person name="Probst A.J."/>
            <person name="Thomas B.C."/>
            <person name="Singh A."/>
            <person name="Wilkins M.J."/>
            <person name="Karaoz U."/>
            <person name="Brodie E.L."/>
            <person name="Williams K.H."/>
            <person name="Hubbard S.S."/>
            <person name="Banfield J.F."/>
        </authorList>
    </citation>
    <scope>NUCLEOTIDE SEQUENCE [LARGE SCALE GENOMIC DNA]</scope>
</reference>
<dbReference type="InterPro" id="IPR018764">
    <property type="entry name" value="RskA_C"/>
</dbReference>
<name>A0A1F5DCG9_9BACT</name>
<dbReference type="AlphaFoldDB" id="A0A1F5DCG9"/>
<proteinExistence type="predicted"/>
<comment type="caution">
    <text evidence="3">The sequence shown here is derived from an EMBL/GenBank/DDBJ whole genome shotgun (WGS) entry which is preliminary data.</text>
</comment>
<evidence type="ECO:0000313" key="4">
    <source>
        <dbReference type="Proteomes" id="UP000178758"/>
    </source>
</evidence>
<evidence type="ECO:0000259" key="2">
    <source>
        <dbReference type="Pfam" id="PF10099"/>
    </source>
</evidence>
<accession>A0A1F5DCG9</accession>
<feature type="transmembrane region" description="Helical" evidence="1">
    <location>
        <begin position="12"/>
        <end position="30"/>
    </location>
</feature>
<dbReference type="Proteomes" id="UP000178758">
    <property type="component" value="Unassembled WGS sequence"/>
</dbReference>
<dbReference type="Pfam" id="PF10099">
    <property type="entry name" value="RskA_C"/>
    <property type="match status" value="1"/>
</dbReference>